<evidence type="ECO:0000256" key="4">
    <source>
        <dbReference type="ARBA" id="ARBA00023125"/>
    </source>
</evidence>
<evidence type="ECO:0000256" key="2">
    <source>
        <dbReference type="ARBA" id="ARBA00022473"/>
    </source>
</evidence>
<feature type="compositionally biased region" description="Polar residues" evidence="7">
    <location>
        <begin position="320"/>
        <end position="334"/>
    </location>
</feature>
<dbReference type="KEGG" id="oaa:103168411"/>
<dbReference type="SUPFAM" id="SSF90073">
    <property type="entry name" value="GCM domain"/>
    <property type="match status" value="1"/>
</dbReference>
<dbReference type="RefSeq" id="XP_028917341.1">
    <property type="nucleotide sequence ID" value="XM_029061508.2"/>
</dbReference>
<reference evidence="9" key="2">
    <citation type="submission" date="2025-08" db="UniProtKB">
        <authorList>
            <consortium name="Ensembl"/>
        </authorList>
    </citation>
    <scope>IDENTIFICATION</scope>
    <source>
        <strain evidence="9">Glennie</strain>
    </source>
</reference>
<dbReference type="GO" id="GO:0042063">
    <property type="term" value="P:gliogenesis"/>
    <property type="evidence" value="ECO:0000318"/>
    <property type="project" value="GO_Central"/>
</dbReference>
<name>A0A6I8NBN8_ORNAN</name>
<evidence type="ECO:0000256" key="3">
    <source>
        <dbReference type="ARBA" id="ARBA00023015"/>
    </source>
</evidence>
<evidence type="ECO:0000313" key="10">
    <source>
        <dbReference type="Proteomes" id="UP000002279"/>
    </source>
</evidence>
<protein>
    <submittedName>
        <fullName evidence="9">Glial cells missing transcription factor 1</fullName>
    </submittedName>
</protein>
<dbReference type="Pfam" id="PF03615">
    <property type="entry name" value="GCM"/>
    <property type="match status" value="1"/>
</dbReference>
<keyword evidence="4" id="KW-0238">DNA-binding</keyword>
<dbReference type="OMA" id="EINWDIN"/>
<keyword evidence="6" id="KW-0539">Nucleus</keyword>
<dbReference type="PANTHER" id="PTHR12414">
    <property type="entry name" value="GLIAL CELLS MISSING RELATED/GLIDE"/>
    <property type="match status" value="1"/>
</dbReference>
<evidence type="ECO:0000259" key="8">
    <source>
        <dbReference type="PROSITE" id="PS50807"/>
    </source>
</evidence>
<feature type="region of interest" description="Disordered" evidence="7">
    <location>
        <begin position="296"/>
        <end position="356"/>
    </location>
</feature>
<keyword evidence="10" id="KW-1185">Reference proteome</keyword>
<dbReference type="Gene3D" id="2.20.25.670">
    <property type="entry name" value="GCM domain, large subdomain"/>
    <property type="match status" value="1"/>
</dbReference>
<dbReference type="GO" id="GO:0000978">
    <property type="term" value="F:RNA polymerase II cis-regulatory region sequence-specific DNA binding"/>
    <property type="evidence" value="ECO:0000318"/>
    <property type="project" value="GO_Central"/>
</dbReference>
<evidence type="ECO:0000256" key="7">
    <source>
        <dbReference type="SAM" id="MobiDB-lite"/>
    </source>
</evidence>
<keyword evidence="3" id="KW-0805">Transcription regulation</keyword>
<evidence type="ECO:0000313" key="9">
    <source>
        <dbReference type="Ensembl" id="ENSOANP00000038178.1"/>
    </source>
</evidence>
<dbReference type="GeneTree" id="ENSGT00390000006777"/>
<dbReference type="GO" id="GO:0006357">
    <property type="term" value="P:regulation of transcription by RNA polymerase II"/>
    <property type="evidence" value="ECO:0000318"/>
    <property type="project" value="GO_Central"/>
</dbReference>
<dbReference type="InParanoid" id="A0A6I8NBN8"/>
<comment type="subcellular location">
    <subcellularLocation>
        <location evidence="1">Nucleus</location>
    </subcellularLocation>
</comment>
<dbReference type="FunCoup" id="A0A6I8NBN8">
    <property type="interactions" value="71"/>
</dbReference>
<dbReference type="GO" id="GO:0005634">
    <property type="term" value="C:nucleus"/>
    <property type="evidence" value="ECO:0000318"/>
    <property type="project" value="GO_Central"/>
</dbReference>
<dbReference type="GeneID" id="103168411"/>
<dbReference type="GO" id="GO:0001228">
    <property type="term" value="F:DNA-binding transcription activator activity, RNA polymerase II-specific"/>
    <property type="evidence" value="ECO:0007669"/>
    <property type="project" value="Ensembl"/>
</dbReference>
<dbReference type="Gene3D" id="3.30.70.3530">
    <property type="entry name" value="GCM motif"/>
    <property type="match status" value="1"/>
</dbReference>
<evidence type="ECO:0000256" key="1">
    <source>
        <dbReference type="ARBA" id="ARBA00004123"/>
    </source>
</evidence>
<dbReference type="InterPro" id="IPR039791">
    <property type="entry name" value="GCM"/>
</dbReference>
<sequence length="434" mass="47853">MEPEEFPPRGREINWDINDMKLPQDVQAPDWFQEWPDSSTKRIYSSEDRKAQRHLSSWAMRNTNNHNSRILKKSCLGVVACAHDCSLPAGGKVYLRPAICDKARQKQQRKRCPNCDGPLKLIPCRGHGGYPVTNFWRHDGRFIFFQSKGAHDHPKPETKLEAEARRSAQKCTLSISFRQTNLQRNSASKPRPWDTWNPESWALFRPPLEGPLLPDSSSGCWTENTAQNQVASSCFSLVSKSCGSGSSTFPIPAPASVRPVDRVCGAGAPAGPPDPGPRSGRTEMPGWATEATLTRIPYPAQPRAGHPLGLTDQPIDIAHPTNTAEASAQASPRSTPAAKAGHLPWRPPPGLSGSDPYEEKLLVDFSSSGVLPGYPLPQEDPFLLAYTLCPPCPHPQFTLPAKGNRWNLEEEAAPRCRALDPCIGESFFGLYTLR</sequence>
<dbReference type="AlphaFoldDB" id="A0A6I8NBN8"/>
<dbReference type="FunFam" id="3.30.70.3530:FF:000001">
    <property type="entry name" value="Chorion-specific transcription factor GCMb"/>
    <property type="match status" value="1"/>
</dbReference>
<evidence type="ECO:0000256" key="5">
    <source>
        <dbReference type="ARBA" id="ARBA00023163"/>
    </source>
</evidence>
<reference evidence="9 10" key="1">
    <citation type="journal article" date="2008" name="Nature">
        <title>Genome analysis of the platypus reveals unique signatures of evolution.</title>
        <authorList>
            <person name="Warren W.C."/>
            <person name="Hillier L.W."/>
            <person name="Marshall Graves J.A."/>
            <person name="Birney E."/>
            <person name="Ponting C.P."/>
            <person name="Grutzner F."/>
            <person name="Belov K."/>
            <person name="Miller W."/>
            <person name="Clarke L."/>
            <person name="Chinwalla A.T."/>
            <person name="Yang S.P."/>
            <person name="Heger A."/>
            <person name="Locke D.P."/>
            <person name="Miethke P."/>
            <person name="Waters P.D."/>
            <person name="Veyrunes F."/>
            <person name="Fulton L."/>
            <person name="Fulton B."/>
            <person name="Graves T."/>
            <person name="Wallis J."/>
            <person name="Puente X.S."/>
            <person name="Lopez-Otin C."/>
            <person name="Ordonez G.R."/>
            <person name="Eichler E.E."/>
            <person name="Chen L."/>
            <person name="Cheng Z."/>
            <person name="Deakin J.E."/>
            <person name="Alsop A."/>
            <person name="Thompson K."/>
            <person name="Kirby P."/>
            <person name="Papenfuss A.T."/>
            <person name="Wakefield M.J."/>
            <person name="Olender T."/>
            <person name="Lancet D."/>
            <person name="Huttley G.A."/>
            <person name="Smit A.F."/>
            <person name="Pask A."/>
            <person name="Temple-Smith P."/>
            <person name="Batzer M.A."/>
            <person name="Walker J.A."/>
            <person name="Konkel M.K."/>
            <person name="Harris R.S."/>
            <person name="Whittington C.M."/>
            <person name="Wong E.S."/>
            <person name="Gemmell N.J."/>
            <person name="Buschiazzo E."/>
            <person name="Vargas Jentzsch I.M."/>
            <person name="Merkel A."/>
            <person name="Schmitz J."/>
            <person name="Zemann A."/>
            <person name="Churakov G."/>
            <person name="Kriegs J.O."/>
            <person name="Brosius J."/>
            <person name="Murchison E.P."/>
            <person name="Sachidanandam R."/>
            <person name="Smith C."/>
            <person name="Hannon G.J."/>
            <person name="Tsend-Ayush E."/>
            <person name="McMillan D."/>
            <person name="Attenborough R."/>
            <person name="Rens W."/>
            <person name="Ferguson-Smith M."/>
            <person name="Lefevre C.M."/>
            <person name="Sharp J.A."/>
            <person name="Nicholas K.R."/>
            <person name="Ray D.A."/>
            <person name="Kube M."/>
            <person name="Reinhardt R."/>
            <person name="Pringle T.H."/>
            <person name="Taylor J."/>
            <person name="Jones R.C."/>
            <person name="Nixon B."/>
            <person name="Dacheux J.L."/>
            <person name="Niwa H."/>
            <person name="Sekita Y."/>
            <person name="Huang X."/>
            <person name="Stark A."/>
            <person name="Kheradpour P."/>
            <person name="Kellis M."/>
            <person name="Flicek P."/>
            <person name="Chen Y."/>
            <person name="Webber C."/>
            <person name="Hardison R."/>
            <person name="Nelson J."/>
            <person name="Hallsworth-Pepin K."/>
            <person name="Delehaunty K."/>
            <person name="Markovic C."/>
            <person name="Minx P."/>
            <person name="Feng Y."/>
            <person name="Kremitzki C."/>
            <person name="Mitreva M."/>
            <person name="Glasscock J."/>
            <person name="Wylie T."/>
            <person name="Wohldmann P."/>
            <person name="Thiru P."/>
            <person name="Nhan M.N."/>
            <person name="Pohl C.S."/>
            <person name="Smith S.M."/>
            <person name="Hou S."/>
            <person name="Nefedov M."/>
            <person name="de Jong P.J."/>
            <person name="Renfree M.B."/>
            <person name="Mardis E.R."/>
            <person name="Wilson R.K."/>
        </authorList>
    </citation>
    <scope>NUCLEOTIDE SEQUENCE [LARGE SCALE GENOMIC DNA]</scope>
    <source>
        <strain evidence="9 10">Glennie</strain>
    </source>
</reference>
<dbReference type="InterPro" id="IPR043021">
    <property type="entry name" value="GCM_small"/>
</dbReference>
<dbReference type="InterPro" id="IPR036115">
    <property type="entry name" value="GCM_dom_sf"/>
</dbReference>
<dbReference type="CTD" id="8521"/>
<dbReference type="Proteomes" id="UP000002279">
    <property type="component" value="Chromosome 1"/>
</dbReference>
<gene>
    <name evidence="9" type="primary">GCM1</name>
</gene>
<proteinExistence type="predicted"/>
<dbReference type="OrthoDB" id="6241117at2759"/>
<organism evidence="9 10">
    <name type="scientific">Ornithorhynchus anatinus</name>
    <name type="common">Duckbill platypus</name>
    <dbReference type="NCBI Taxonomy" id="9258"/>
    <lineage>
        <taxon>Eukaryota</taxon>
        <taxon>Metazoa</taxon>
        <taxon>Chordata</taxon>
        <taxon>Craniata</taxon>
        <taxon>Vertebrata</taxon>
        <taxon>Euteleostomi</taxon>
        <taxon>Mammalia</taxon>
        <taxon>Monotremata</taxon>
        <taxon>Ornithorhynchidae</taxon>
        <taxon>Ornithorhynchus</taxon>
    </lineage>
</organism>
<keyword evidence="2" id="KW-0217">Developmental protein</keyword>
<dbReference type="Ensembl" id="ENSOANT00000076322.1">
    <property type="protein sequence ID" value="ENSOANP00000038178.1"/>
    <property type="gene ID" value="ENSOANG00000048416.1"/>
</dbReference>
<accession>A0A6I8NBN8</accession>
<dbReference type="Bgee" id="ENSOANG00000048416">
    <property type="expression patterns" value="Expressed in testis and 2 other cell types or tissues"/>
</dbReference>
<reference evidence="9" key="3">
    <citation type="submission" date="2025-09" db="UniProtKB">
        <authorList>
            <consortium name="Ensembl"/>
        </authorList>
    </citation>
    <scope>IDENTIFICATION</scope>
    <source>
        <strain evidence="9">Glennie</strain>
    </source>
</reference>
<dbReference type="PANTHER" id="PTHR12414:SF6">
    <property type="entry name" value="CHORION-SPECIFIC TRANSCRIPTION FACTOR GCMA"/>
    <property type="match status" value="1"/>
</dbReference>
<dbReference type="InterPro" id="IPR043020">
    <property type="entry name" value="GCM_large"/>
</dbReference>
<dbReference type="RefSeq" id="XP_028917350.1">
    <property type="nucleotide sequence ID" value="XM_029061517.2"/>
</dbReference>
<dbReference type="GO" id="GO:0005667">
    <property type="term" value="C:transcription regulator complex"/>
    <property type="evidence" value="ECO:0007669"/>
    <property type="project" value="Ensembl"/>
</dbReference>
<dbReference type="InterPro" id="IPR003902">
    <property type="entry name" value="Tscrpt_reg_GCM"/>
</dbReference>
<dbReference type="PROSITE" id="PS50807">
    <property type="entry name" value="GCM"/>
    <property type="match status" value="1"/>
</dbReference>
<dbReference type="GO" id="GO:0042826">
    <property type="term" value="F:histone deacetylase binding"/>
    <property type="evidence" value="ECO:0007669"/>
    <property type="project" value="Ensembl"/>
</dbReference>
<feature type="region of interest" description="Disordered" evidence="7">
    <location>
        <begin position="262"/>
        <end position="284"/>
    </location>
</feature>
<dbReference type="GO" id="GO:0000981">
    <property type="term" value="F:DNA-binding transcription factor activity, RNA polymerase II-specific"/>
    <property type="evidence" value="ECO:0000318"/>
    <property type="project" value="GO_Central"/>
</dbReference>
<evidence type="ECO:0000256" key="6">
    <source>
        <dbReference type="ARBA" id="ARBA00023242"/>
    </source>
</evidence>
<dbReference type="GO" id="GO:0006366">
    <property type="term" value="P:transcription by RNA polymerase II"/>
    <property type="evidence" value="ECO:0007669"/>
    <property type="project" value="Ensembl"/>
</dbReference>
<feature type="domain" description="GCM" evidence="8">
    <location>
        <begin position="13"/>
        <end position="168"/>
    </location>
</feature>
<keyword evidence="5" id="KW-0804">Transcription</keyword>